<feature type="domain" description="Peptide chain release factor" evidence="2">
    <location>
        <begin position="73"/>
        <end position="188"/>
    </location>
</feature>
<protein>
    <recommendedName>
        <fullName evidence="2">Peptide chain release factor domain-containing protein</fullName>
    </recommendedName>
</protein>
<accession>A0AAF3EQ11</accession>
<dbReference type="InterPro" id="IPR050057">
    <property type="entry name" value="Prokaryotic/Mito_RF"/>
</dbReference>
<dbReference type="Gene3D" id="6.10.140.1950">
    <property type="match status" value="1"/>
</dbReference>
<dbReference type="InterPro" id="IPR045853">
    <property type="entry name" value="Pep_chain_release_fac_I_sf"/>
</dbReference>
<dbReference type="Gene3D" id="3.30.70.1660">
    <property type="match status" value="1"/>
</dbReference>
<dbReference type="Proteomes" id="UP000887575">
    <property type="component" value="Unassembled WGS sequence"/>
</dbReference>
<organism evidence="3 4">
    <name type="scientific">Mesorhabditis belari</name>
    <dbReference type="NCBI Taxonomy" id="2138241"/>
    <lineage>
        <taxon>Eukaryota</taxon>
        <taxon>Metazoa</taxon>
        <taxon>Ecdysozoa</taxon>
        <taxon>Nematoda</taxon>
        <taxon>Chromadorea</taxon>
        <taxon>Rhabditida</taxon>
        <taxon>Rhabditina</taxon>
        <taxon>Rhabditomorpha</taxon>
        <taxon>Rhabditoidea</taxon>
        <taxon>Rhabditidae</taxon>
        <taxon>Mesorhabditinae</taxon>
        <taxon>Mesorhabditis</taxon>
    </lineage>
</organism>
<dbReference type="SUPFAM" id="SSF75620">
    <property type="entry name" value="Release factor"/>
    <property type="match status" value="1"/>
</dbReference>
<dbReference type="InterPro" id="IPR005139">
    <property type="entry name" value="PCRF"/>
</dbReference>
<evidence type="ECO:0000313" key="4">
    <source>
        <dbReference type="WBParaSite" id="MBELARI_LOCUS16170"/>
    </source>
</evidence>
<dbReference type="WBParaSite" id="MBELARI_LOCUS16170">
    <property type="protein sequence ID" value="MBELARI_LOCUS16170"/>
    <property type="gene ID" value="MBELARI_LOCUS16170"/>
</dbReference>
<keyword evidence="1" id="KW-0488">Methylation</keyword>
<dbReference type="Pfam" id="PF03462">
    <property type="entry name" value="PCRF"/>
    <property type="match status" value="1"/>
</dbReference>
<dbReference type="PANTHER" id="PTHR43804">
    <property type="entry name" value="LD18447P"/>
    <property type="match status" value="1"/>
</dbReference>
<proteinExistence type="predicted"/>
<keyword evidence="3" id="KW-1185">Reference proteome</keyword>
<name>A0AAF3EQ11_9BILA</name>
<reference evidence="4" key="1">
    <citation type="submission" date="2024-02" db="UniProtKB">
        <authorList>
            <consortium name="WormBaseParasite"/>
        </authorList>
    </citation>
    <scope>IDENTIFICATION</scope>
</reference>
<dbReference type="GO" id="GO:0006415">
    <property type="term" value="P:translational termination"/>
    <property type="evidence" value="ECO:0007669"/>
    <property type="project" value="InterPro"/>
</dbReference>
<dbReference type="PANTHER" id="PTHR43804:SF7">
    <property type="entry name" value="LD18447P"/>
    <property type="match status" value="1"/>
</dbReference>
<dbReference type="SMART" id="SM00937">
    <property type="entry name" value="PCRF"/>
    <property type="match status" value="1"/>
</dbReference>
<dbReference type="AlphaFoldDB" id="A0AAF3EQ11"/>
<evidence type="ECO:0000259" key="2">
    <source>
        <dbReference type="SMART" id="SM00937"/>
    </source>
</evidence>
<evidence type="ECO:0000313" key="3">
    <source>
        <dbReference type="Proteomes" id="UP000887575"/>
    </source>
</evidence>
<evidence type="ECO:0000256" key="1">
    <source>
        <dbReference type="ARBA" id="ARBA00022481"/>
    </source>
</evidence>
<sequence>MARLSLRLFASAERALFQSDKGERFLKEIKQRLVAAKSGQLQANSTRISYWEDIEHDAAHFRVSAKESDQLSQLLNETSDPELKALAQEDFQTVEAKTDEIAERLAQVALPKSEADVLKKCQIEFAAGAGGQEAMLFTGELLEMYRRYSEWRGWKWTPFQIEDVPLGGIRSAAVAVEGDGCFAALRFEAGIHRVQRIPLTDKSRMHTSTSSVTVLPEPDEISLILPPDSHLNLQIAYKRLAACLLQQRFDSADEKTMSARKLQMGSRARAEKIRTYNFKDDRITDHRIHVNFSNIEELMCGTEHLDDLIRRLSDFDRQERLKQIIDDCIVE</sequence>